<name>A0AAW2J9Q2_9LAMI</name>
<comment type="caution">
    <text evidence="3">The sequence shown here is derived from an EMBL/GenBank/DDBJ whole genome shotgun (WGS) entry which is preliminary data.</text>
</comment>
<gene>
    <name evidence="3" type="ORF">Scaly_2640600</name>
</gene>
<organism evidence="3">
    <name type="scientific">Sesamum calycinum</name>
    <dbReference type="NCBI Taxonomy" id="2727403"/>
    <lineage>
        <taxon>Eukaryota</taxon>
        <taxon>Viridiplantae</taxon>
        <taxon>Streptophyta</taxon>
        <taxon>Embryophyta</taxon>
        <taxon>Tracheophyta</taxon>
        <taxon>Spermatophyta</taxon>
        <taxon>Magnoliopsida</taxon>
        <taxon>eudicotyledons</taxon>
        <taxon>Gunneridae</taxon>
        <taxon>Pentapetalae</taxon>
        <taxon>asterids</taxon>
        <taxon>lamiids</taxon>
        <taxon>Lamiales</taxon>
        <taxon>Pedaliaceae</taxon>
        <taxon>Sesamum</taxon>
    </lineage>
</organism>
<dbReference type="InterPro" id="IPR013103">
    <property type="entry name" value="RVT_2"/>
</dbReference>
<protein>
    <submittedName>
        <fullName evidence="3">Retrovirus-related Pol polyprotein from transposon RE2</fullName>
    </submittedName>
</protein>
<accession>A0AAW2J9Q2</accession>
<dbReference type="SUPFAM" id="SSF56672">
    <property type="entry name" value="DNA/RNA polymerases"/>
    <property type="match status" value="1"/>
</dbReference>
<feature type="domain" description="Reverse transcriptase Ty1/copia-type" evidence="2">
    <location>
        <begin position="79"/>
        <end position="169"/>
    </location>
</feature>
<reference evidence="3" key="2">
    <citation type="journal article" date="2024" name="Plant">
        <title>Genomic evolution and insights into agronomic trait innovations of Sesamum species.</title>
        <authorList>
            <person name="Miao H."/>
            <person name="Wang L."/>
            <person name="Qu L."/>
            <person name="Liu H."/>
            <person name="Sun Y."/>
            <person name="Le M."/>
            <person name="Wang Q."/>
            <person name="Wei S."/>
            <person name="Zheng Y."/>
            <person name="Lin W."/>
            <person name="Duan Y."/>
            <person name="Cao H."/>
            <person name="Xiong S."/>
            <person name="Wang X."/>
            <person name="Wei L."/>
            <person name="Li C."/>
            <person name="Ma Q."/>
            <person name="Ju M."/>
            <person name="Zhao R."/>
            <person name="Li G."/>
            <person name="Mu C."/>
            <person name="Tian Q."/>
            <person name="Mei H."/>
            <person name="Zhang T."/>
            <person name="Gao T."/>
            <person name="Zhang H."/>
        </authorList>
    </citation>
    <scope>NUCLEOTIDE SEQUENCE</scope>
    <source>
        <strain evidence="3">KEN8</strain>
    </source>
</reference>
<proteinExistence type="predicted"/>
<evidence type="ECO:0000256" key="1">
    <source>
        <dbReference type="SAM" id="MobiDB-lite"/>
    </source>
</evidence>
<evidence type="ECO:0000259" key="2">
    <source>
        <dbReference type="Pfam" id="PF07727"/>
    </source>
</evidence>
<sequence length="258" mass="29226">MEGSKEHIGHTPQLDGKTPYEVLFGKPPKCNLMKGESGRHRSGGGKRQILEVECVMRQTVKMSSFTSKKAGHWVQVGIHDKDNSNGTIERYKTRLVVLGNKQVEGLDYNETFAPVVKMVSVRTFLAIGAAKQWELHQVDVYNAFLHGDLNEEVYMKLPPSFTVSTASLKRYGFIQSYFNYSMIVYSANDVRLNVLVSVDDLIIVENDSEAIMKFKIYLGMAHDEPIRLYCDGQAVMHIVANPVFHELTKHIEVDCHFI</sequence>
<dbReference type="Pfam" id="PF07727">
    <property type="entry name" value="RVT_2"/>
    <property type="match status" value="1"/>
</dbReference>
<evidence type="ECO:0000313" key="3">
    <source>
        <dbReference type="EMBL" id="KAL0291380.1"/>
    </source>
</evidence>
<reference evidence="3" key="1">
    <citation type="submission" date="2020-06" db="EMBL/GenBank/DDBJ databases">
        <authorList>
            <person name="Li T."/>
            <person name="Hu X."/>
            <person name="Zhang T."/>
            <person name="Song X."/>
            <person name="Zhang H."/>
            <person name="Dai N."/>
            <person name="Sheng W."/>
            <person name="Hou X."/>
            <person name="Wei L."/>
        </authorList>
    </citation>
    <scope>NUCLEOTIDE SEQUENCE</scope>
    <source>
        <strain evidence="3">KEN8</strain>
        <tissue evidence="3">Leaf</tissue>
    </source>
</reference>
<feature type="region of interest" description="Disordered" evidence="1">
    <location>
        <begin position="1"/>
        <end position="20"/>
    </location>
</feature>
<dbReference type="InterPro" id="IPR043502">
    <property type="entry name" value="DNA/RNA_pol_sf"/>
</dbReference>
<dbReference type="AlphaFoldDB" id="A0AAW2J9Q2"/>
<dbReference type="EMBL" id="JACGWM010001582">
    <property type="protein sequence ID" value="KAL0291380.1"/>
    <property type="molecule type" value="Genomic_DNA"/>
</dbReference>